<reference evidence="1" key="1">
    <citation type="submission" date="2022-10" db="EMBL/GenBank/DDBJ databases">
        <title>Genome sequences of endogenous nimaviruses in decapod crustaceans.</title>
        <authorList>
            <person name="Kawato S."/>
            <person name="Nozaki R."/>
            <person name="Kondo H."/>
            <person name="Hirono I."/>
        </authorList>
    </citation>
    <scope>NUCLEOTIDE SEQUENCE</scope>
    <source>
        <strain evidence="1">Lva-Nima_1</strain>
    </source>
</reference>
<dbReference type="EMBL" id="LC738872">
    <property type="protein sequence ID" value="BDT62086.1"/>
    <property type="molecule type" value="Genomic_DNA"/>
</dbReference>
<evidence type="ECO:0000313" key="1">
    <source>
        <dbReference type="EMBL" id="BDT62086.1"/>
    </source>
</evidence>
<proteinExistence type="predicted"/>
<accession>A0A9C7BLM9</accession>
<organism evidence="1">
    <name type="scientific">Litopenaeus vannamei majanivirus Nimav-1_LVa</name>
    <dbReference type="NCBI Taxonomy" id="2984273"/>
    <lineage>
        <taxon>Viruses</taxon>
        <taxon>Viruses incertae sedis</taxon>
        <taxon>Naldaviricetes</taxon>
        <taxon>Nimaviridae</taxon>
    </lineage>
</organism>
<name>A0A9C7BLM9_9VIRU</name>
<sequence length="254" mass="30882">MSPNLQYMIFGYTTINIDGNTKKRVSEFTFMSIERQIQDNKNLIKWLNLLNEMQYSNEKITFPDEIRHWEEEELRYFCINFESVDRVYFFKNIMDKEFRLLLRMSYKSKPLYVEAIYSDHFTIRKSITIVTYDAQRFVESIVFSYGKRDVILYFMKYDKLKVQRNWNTVIRLEDLSRIVSSNQINRFSNDNTMIPKIIYNEMINYPKIKKIENKIERRTIMKNKVSKKPRRKSFELKSLLFTQRTVCIHHGASR</sequence>
<protein>
    <submittedName>
        <fullName evidence="1">Uncharacterized protein</fullName>
    </submittedName>
</protein>